<organism evidence="4 5">
    <name type="scientific">Steinernema hermaphroditum</name>
    <dbReference type="NCBI Taxonomy" id="289476"/>
    <lineage>
        <taxon>Eukaryota</taxon>
        <taxon>Metazoa</taxon>
        <taxon>Ecdysozoa</taxon>
        <taxon>Nematoda</taxon>
        <taxon>Chromadorea</taxon>
        <taxon>Rhabditida</taxon>
        <taxon>Tylenchina</taxon>
        <taxon>Panagrolaimomorpha</taxon>
        <taxon>Strongyloidoidea</taxon>
        <taxon>Steinernematidae</taxon>
        <taxon>Steinernema</taxon>
    </lineage>
</organism>
<dbReference type="EMBL" id="JAUCMV010000002">
    <property type="protein sequence ID" value="KAK0414583.1"/>
    <property type="molecule type" value="Genomic_DNA"/>
</dbReference>
<keyword evidence="3" id="KW-0732">Signal</keyword>
<evidence type="ECO:0000256" key="3">
    <source>
        <dbReference type="SAM" id="SignalP"/>
    </source>
</evidence>
<dbReference type="PANTHER" id="PTHR35981">
    <property type="entry name" value="ION TRANSPORT PEPTIDE, ISOFORM C"/>
    <property type="match status" value="1"/>
</dbReference>
<feature type="chain" id="PRO_5041324441" evidence="3">
    <location>
        <begin position="28"/>
        <end position="94"/>
    </location>
</feature>
<feature type="signal peptide" evidence="3">
    <location>
        <begin position="1"/>
        <end position="27"/>
    </location>
</feature>
<feature type="disulfide bond" evidence="2">
    <location>
        <begin position="60"/>
        <end position="85"/>
    </location>
</feature>
<name>A0AA39I110_9BILA</name>
<feature type="disulfide bond" evidence="2">
    <location>
        <begin position="57"/>
        <end position="72"/>
    </location>
</feature>
<dbReference type="SUPFAM" id="SSF81778">
    <property type="entry name" value="Crustacean CHH/MIH/GIH neurohormone"/>
    <property type="match status" value="1"/>
</dbReference>
<keyword evidence="2" id="KW-1015">Disulfide bond</keyword>
<accession>A0AA39I110</accession>
<dbReference type="AlphaFoldDB" id="A0AA39I110"/>
<keyword evidence="5" id="KW-1185">Reference proteome</keyword>
<dbReference type="InterPro" id="IPR035957">
    <property type="entry name" value="Crust_neurohorm_sf"/>
</dbReference>
<feature type="disulfide bond" evidence="2">
    <location>
        <begin position="41"/>
        <end position="76"/>
    </location>
</feature>
<comment type="caution">
    <text evidence="4">The sequence shown here is derived from an EMBL/GenBank/DDBJ whole genome shotgun (WGS) entry which is preliminary data.</text>
</comment>
<comment type="similarity">
    <text evidence="1">Belongs to the arthropod CHH/MIH/GIH/VIH hormone family.</text>
</comment>
<dbReference type="GO" id="GO:0007623">
    <property type="term" value="P:circadian rhythm"/>
    <property type="evidence" value="ECO:0007669"/>
    <property type="project" value="TreeGrafter"/>
</dbReference>
<reference evidence="4" key="1">
    <citation type="submission" date="2023-06" db="EMBL/GenBank/DDBJ databases">
        <title>Genomic analysis of the entomopathogenic nematode Steinernema hermaphroditum.</title>
        <authorList>
            <person name="Schwarz E.M."/>
            <person name="Heppert J.K."/>
            <person name="Baniya A."/>
            <person name="Schwartz H.T."/>
            <person name="Tan C.-H."/>
            <person name="Antoshechkin I."/>
            <person name="Sternberg P.W."/>
            <person name="Goodrich-Blair H."/>
            <person name="Dillman A.R."/>
        </authorList>
    </citation>
    <scope>NUCLEOTIDE SEQUENCE</scope>
    <source>
        <strain evidence="4">PS9179</strain>
        <tissue evidence="4">Whole animal</tissue>
    </source>
</reference>
<evidence type="ECO:0000256" key="1">
    <source>
        <dbReference type="ARBA" id="ARBA00005447"/>
    </source>
</evidence>
<proteinExistence type="inferred from homology"/>
<dbReference type="Gene3D" id="1.10.2010.10">
    <property type="entry name" value="Crustacean CHH/MIH/GIH neurohormone"/>
    <property type="match status" value="1"/>
</dbReference>
<dbReference type="PANTHER" id="PTHR35981:SF2">
    <property type="entry name" value="ION TRANSPORT PEPTIDE, ISOFORM C"/>
    <property type="match status" value="1"/>
</dbReference>
<dbReference type="InterPro" id="IPR031098">
    <property type="entry name" value="Crust_neurohorm"/>
</dbReference>
<evidence type="ECO:0000256" key="2">
    <source>
        <dbReference type="PIRSR" id="PIRSR631098-51"/>
    </source>
</evidence>
<evidence type="ECO:0000313" key="5">
    <source>
        <dbReference type="Proteomes" id="UP001175271"/>
    </source>
</evidence>
<sequence length="94" mass="10416">MIAGKSFCLLLIAFAVLTTTVPTGVSARNLLTAQIRSVDDCPVHNNDVLHSVMGRVCEMCHEMFGGNTREECRAQCFNTHKFKNCLSLFRPQGL</sequence>
<dbReference type="Pfam" id="PF01147">
    <property type="entry name" value="Crust_neurohorm"/>
    <property type="match status" value="1"/>
</dbReference>
<evidence type="ECO:0000313" key="4">
    <source>
        <dbReference type="EMBL" id="KAK0414583.1"/>
    </source>
</evidence>
<gene>
    <name evidence="4" type="ORF">QR680_011513</name>
</gene>
<dbReference type="Proteomes" id="UP001175271">
    <property type="component" value="Unassembled WGS sequence"/>
</dbReference>
<protein>
    <submittedName>
        <fullName evidence="4">Uncharacterized protein</fullName>
    </submittedName>
</protein>